<comment type="caution">
    <text evidence="1">The sequence shown here is derived from an EMBL/GenBank/DDBJ whole genome shotgun (WGS) entry which is preliminary data.</text>
</comment>
<reference evidence="1" key="1">
    <citation type="journal article" date="2021" name="IMA Fungus">
        <title>Genomic characterization of three marine fungi, including Emericellopsis atlantica sp. nov. with signatures of a generalist lifestyle and marine biomass degradation.</title>
        <authorList>
            <person name="Hagestad O.C."/>
            <person name="Hou L."/>
            <person name="Andersen J.H."/>
            <person name="Hansen E.H."/>
            <person name="Altermark B."/>
            <person name="Li C."/>
            <person name="Kuhnert E."/>
            <person name="Cox R.J."/>
            <person name="Crous P.W."/>
            <person name="Spatafora J.W."/>
            <person name="Lail K."/>
            <person name="Amirebrahimi M."/>
            <person name="Lipzen A."/>
            <person name="Pangilinan J."/>
            <person name="Andreopoulos W."/>
            <person name="Hayes R.D."/>
            <person name="Ng V."/>
            <person name="Grigoriev I.V."/>
            <person name="Jackson S.A."/>
            <person name="Sutton T.D.S."/>
            <person name="Dobson A.D.W."/>
            <person name="Rama T."/>
        </authorList>
    </citation>
    <scope>NUCLEOTIDE SEQUENCE</scope>
    <source>
        <strain evidence="1">TRa018bII</strain>
    </source>
</reference>
<gene>
    <name evidence="1" type="ORF">BJ875DRAFT_470305</name>
</gene>
<evidence type="ECO:0000313" key="1">
    <source>
        <dbReference type="EMBL" id="KAG9231185.1"/>
    </source>
</evidence>
<dbReference type="PANTHER" id="PTHR10622">
    <property type="entry name" value="HET DOMAIN-CONTAINING PROTEIN"/>
    <property type="match status" value="1"/>
</dbReference>
<name>A0A9P7YDN3_9HELO</name>
<sequence>MYSSQTSRQRGQIHRYTKIHELIAPESVEFFSSDAQRLGDKESLEQQLHEITGIPVEILRGGLLENFSLEERKNWMEGRETREEE</sequence>
<dbReference type="AlphaFoldDB" id="A0A9P7YDN3"/>
<dbReference type="PANTHER" id="PTHR10622:SF10">
    <property type="entry name" value="HET DOMAIN-CONTAINING PROTEIN"/>
    <property type="match status" value="1"/>
</dbReference>
<keyword evidence="2" id="KW-1185">Reference proteome</keyword>
<proteinExistence type="predicted"/>
<dbReference type="OrthoDB" id="3551669at2759"/>
<organism evidence="1 2">
    <name type="scientific">Amylocarpus encephaloides</name>
    <dbReference type="NCBI Taxonomy" id="45428"/>
    <lineage>
        <taxon>Eukaryota</taxon>
        <taxon>Fungi</taxon>
        <taxon>Dikarya</taxon>
        <taxon>Ascomycota</taxon>
        <taxon>Pezizomycotina</taxon>
        <taxon>Leotiomycetes</taxon>
        <taxon>Helotiales</taxon>
        <taxon>Helotiales incertae sedis</taxon>
        <taxon>Amylocarpus</taxon>
    </lineage>
</organism>
<dbReference type="Proteomes" id="UP000824998">
    <property type="component" value="Unassembled WGS sequence"/>
</dbReference>
<dbReference type="EMBL" id="MU251619">
    <property type="protein sequence ID" value="KAG9231185.1"/>
    <property type="molecule type" value="Genomic_DNA"/>
</dbReference>
<protein>
    <submittedName>
        <fullName evidence="1">Uncharacterized protein</fullName>
    </submittedName>
</protein>
<accession>A0A9P7YDN3</accession>
<evidence type="ECO:0000313" key="2">
    <source>
        <dbReference type="Proteomes" id="UP000824998"/>
    </source>
</evidence>